<dbReference type="InterPro" id="IPR029058">
    <property type="entry name" value="AB_hydrolase_fold"/>
</dbReference>
<protein>
    <recommendedName>
        <fullName evidence="3">Phospholipase</fullName>
    </recommendedName>
</protein>
<evidence type="ECO:0000313" key="1">
    <source>
        <dbReference type="EMBL" id="MDX6188336.1"/>
    </source>
</evidence>
<dbReference type="EMBL" id="JAWXVI010000002">
    <property type="protein sequence ID" value="MDX6188336.1"/>
    <property type="molecule type" value="Genomic_DNA"/>
</dbReference>
<gene>
    <name evidence="1" type="ORF">SGQ83_03160</name>
</gene>
<proteinExistence type="predicted"/>
<reference evidence="1 2" key="1">
    <citation type="submission" date="2023-11" db="EMBL/GenBank/DDBJ databases">
        <title>Unpublished Manusciprt.</title>
        <authorList>
            <person name="Saticioglu I.B."/>
            <person name="Ay H."/>
            <person name="Ajmi N."/>
            <person name="Altun S."/>
            <person name="Duman M."/>
        </authorList>
    </citation>
    <scope>NUCLEOTIDE SEQUENCE [LARGE SCALE GENOMIC DNA]</scope>
    <source>
        <strain evidence="1 2">Fl-318</strain>
    </source>
</reference>
<dbReference type="RefSeq" id="WP_230001330.1">
    <property type="nucleotide sequence ID" value="NZ_CP087134.1"/>
</dbReference>
<dbReference type="Proteomes" id="UP001273350">
    <property type="component" value="Unassembled WGS sequence"/>
</dbReference>
<dbReference type="Pfam" id="PF26363">
    <property type="entry name" value="Phospholipase-like"/>
    <property type="match status" value="1"/>
</dbReference>
<evidence type="ECO:0008006" key="3">
    <source>
        <dbReference type="Google" id="ProtNLM"/>
    </source>
</evidence>
<sequence>MKNLKKMKFSDITGMLEADEAKGILGGGPIKYTNDQEAPGEADNIGGNGGFGLTGFGQGGFVSGSANNFSQLGSYGNASFGGNYSNSGTGTNSGSGTNNLNSSTSNTNYNNDWFVNAQGNLSTTSAIAIDRYFQFIRANNGIVNANQVNAFVNNEKTASGQQQNFIQYNIQLPGTRLDNVTVVNYYKGPSTIKQGTVIDNMTLQINLSNGPRSTSTTNTTNSNASWYVMPIHGSSSKPSPLEAALLSKSVYGGKDTVGPDKLFGWKVSNEVKGIKYNDPSSGFKSQLYERITAGKKEYCYVTAGTEPEIGDYAADVLQTAGISLQYKESVDNAKALKALFGDALSFSGHSLGGGMAEANARATGGSAVTINAAGLSYSTALLLGIGFVSDTHSYIMTNDPLNIAQMVIPGLTTAGGQKHYITPTRTSGGHGVNEMAIELGIKSK</sequence>
<name>A0ABU4R7X5_9FLAO</name>
<keyword evidence="2" id="KW-1185">Reference proteome</keyword>
<dbReference type="SUPFAM" id="SSF53474">
    <property type="entry name" value="alpha/beta-Hydrolases"/>
    <property type="match status" value="1"/>
</dbReference>
<organism evidence="1 2">
    <name type="scientific">Flavobacterium cupriresistens</name>
    <dbReference type="NCBI Taxonomy" id="2893885"/>
    <lineage>
        <taxon>Bacteria</taxon>
        <taxon>Pseudomonadati</taxon>
        <taxon>Bacteroidota</taxon>
        <taxon>Flavobacteriia</taxon>
        <taxon>Flavobacteriales</taxon>
        <taxon>Flavobacteriaceae</taxon>
        <taxon>Flavobacterium</taxon>
    </lineage>
</organism>
<evidence type="ECO:0000313" key="2">
    <source>
        <dbReference type="Proteomes" id="UP001273350"/>
    </source>
</evidence>
<comment type="caution">
    <text evidence="1">The sequence shown here is derived from an EMBL/GenBank/DDBJ whole genome shotgun (WGS) entry which is preliminary data.</text>
</comment>
<accession>A0ABU4R7X5</accession>